<dbReference type="Proteomes" id="UP001144323">
    <property type="component" value="Unassembled WGS sequence"/>
</dbReference>
<evidence type="ECO:0000259" key="6">
    <source>
        <dbReference type="Pfam" id="PF09864"/>
    </source>
</evidence>
<dbReference type="InterPro" id="IPR018660">
    <property type="entry name" value="MliC"/>
</dbReference>
<evidence type="ECO:0000256" key="5">
    <source>
        <dbReference type="SAM" id="MobiDB-lite"/>
    </source>
</evidence>
<feature type="domain" description="C-type lysozyme inhibitor" evidence="6">
    <location>
        <begin position="146"/>
        <end position="206"/>
    </location>
</feature>
<accession>A0A9W6GSC5</accession>
<evidence type="ECO:0000313" key="8">
    <source>
        <dbReference type="Proteomes" id="UP001144323"/>
    </source>
</evidence>
<dbReference type="EMBL" id="BSEC01000001">
    <property type="protein sequence ID" value="GLI92217.1"/>
    <property type="molecule type" value="Genomic_DNA"/>
</dbReference>
<evidence type="ECO:0000256" key="2">
    <source>
        <dbReference type="ARBA" id="ARBA00023136"/>
    </source>
</evidence>
<organism evidence="7 8">
    <name type="scientific">Methylocystis echinoides</name>
    <dbReference type="NCBI Taxonomy" id="29468"/>
    <lineage>
        <taxon>Bacteria</taxon>
        <taxon>Pseudomonadati</taxon>
        <taxon>Pseudomonadota</taxon>
        <taxon>Alphaproteobacteria</taxon>
        <taxon>Hyphomicrobiales</taxon>
        <taxon>Methylocystaceae</taxon>
        <taxon>Methylocystis</taxon>
    </lineage>
</organism>
<keyword evidence="1" id="KW-0732">Signal</keyword>
<keyword evidence="8" id="KW-1185">Reference proteome</keyword>
<dbReference type="RefSeq" id="WP_281801298.1">
    <property type="nucleotide sequence ID" value="NZ_BSEC01000001.1"/>
</dbReference>
<keyword evidence="3" id="KW-0564">Palmitate</keyword>
<dbReference type="AlphaFoldDB" id="A0A9W6GSC5"/>
<dbReference type="Pfam" id="PF09864">
    <property type="entry name" value="MliC"/>
    <property type="match status" value="1"/>
</dbReference>
<gene>
    <name evidence="7" type="ORF">LMG27198_12090</name>
</gene>
<name>A0A9W6GSC5_9HYPH</name>
<keyword evidence="4" id="KW-0449">Lipoprotein</keyword>
<evidence type="ECO:0000256" key="1">
    <source>
        <dbReference type="ARBA" id="ARBA00022729"/>
    </source>
</evidence>
<evidence type="ECO:0000313" key="7">
    <source>
        <dbReference type="EMBL" id="GLI92217.1"/>
    </source>
</evidence>
<keyword evidence="2" id="KW-0472">Membrane</keyword>
<sequence length="217" mass="22389">MNASPGDLSAPSRYSAARPQTPEETQMIRPAALVPMLFFACLVTAARADCPPGSTVCPETRPALEKEAGRLAGLAATGAGKKSVAAGEAAFRKTIAACGGAWPCLQHNLIDHIFELRQGSAAARSKDAEGISIGPLVANCPGLGALVSVVFVNSAPAFAILVWRDHTVVLTQALSGSGARYTGPFGMGEAQFWNKGDEATLDLPGKPSLSCRIEQGG</sequence>
<proteinExistence type="predicted"/>
<comment type="caution">
    <text evidence="7">The sequence shown here is derived from an EMBL/GenBank/DDBJ whole genome shotgun (WGS) entry which is preliminary data.</text>
</comment>
<dbReference type="SUPFAM" id="SSF141488">
    <property type="entry name" value="YdhA-like"/>
    <property type="match status" value="1"/>
</dbReference>
<dbReference type="InterPro" id="IPR036328">
    <property type="entry name" value="MliC_sf"/>
</dbReference>
<evidence type="ECO:0000256" key="3">
    <source>
        <dbReference type="ARBA" id="ARBA00023139"/>
    </source>
</evidence>
<feature type="region of interest" description="Disordered" evidence="5">
    <location>
        <begin position="1"/>
        <end position="24"/>
    </location>
</feature>
<evidence type="ECO:0000256" key="4">
    <source>
        <dbReference type="ARBA" id="ARBA00023288"/>
    </source>
</evidence>
<protein>
    <recommendedName>
        <fullName evidence="6">C-type lysozyme inhibitor domain-containing protein</fullName>
    </recommendedName>
</protein>
<dbReference type="Gene3D" id="2.40.128.200">
    <property type="match status" value="1"/>
</dbReference>
<reference evidence="7" key="1">
    <citation type="journal article" date="2023" name="Int. J. Syst. Evol. Microbiol.">
        <title>Methylocystis iwaonis sp. nov., a type II methane-oxidizing bacterium from surface soil of a rice paddy field in Japan, and emended description of the genus Methylocystis (ex Whittenbury et al. 1970) Bowman et al. 1993.</title>
        <authorList>
            <person name="Kaise H."/>
            <person name="Sawadogo J.B."/>
            <person name="Alam M.S."/>
            <person name="Ueno C."/>
            <person name="Dianou D."/>
            <person name="Shinjo R."/>
            <person name="Asakawa S."/>
        </authorList>
    </citation>
    <scope>NUCLEOTIDE SEQUENCE</scope>
    <source>
        <strain evidence="7">LMG27198</strain>
    </source>
</reference>